<gene>
    <name evidence="4" type="ORF">NADRNF5_1177</name>
</gene>
<dbReference type="InterPro" id="IPR003439">
    <property type="entry name" value="ABC_transporter-like_ATP-bd"/>
</dbReference>
<sequence length="276" mass="30948">MKQIQMTKNPPFSLISTKKIIQMNDVSTSYDSKNFALENINISIDRGTNYSIVGQSGSGKSTLLKLMNGMMIPSKGTIRIDYVSPDINNKKFKKMMHSIGYIPQSLGLVKNSTVLENILLGALPRLNKIQSLFNKFPEHEIKEAMKIISQVGLTGKENRKAYMLSGGEKRRVAIARALMQKPTILLADEIVSELDHVTSREIMDLIAEAQKRMNLTAIMVHHDIQLALEYANRVAVIKEGQKILEIGVEGDTIVDFQTGDMNNEEIMEMYADDSKK</sequence>
<accession>A0A0D5C3F8</accession>
<evidence type="ECO:0000256" key="1">
    <source>
        <dbReference type="ARBA" id="ARBA00022741"/>
    </source>
</evidence>
<keyword evidence="2" id="KW-0067">ATP-binding</keyword>
<dbReference type="PROSITE" id="PS00211">
    <property type="entry name" value="ABC_TRANSPORTER_1"/>
    <property type="match status" value="1"/>
</dbReference>
<keyword evidence="5" id="KW-1185">Reference proteome</keyword>
<dbReference type="GO" id="GO:0005524">
    <property type="term" value="F:ATP binding"/>
    <property type="evidence" value="ECO:0007669"/>
    <property type="project" value="UniProtKB-KW"/>
</dbReference>
<dbReference type="GO" id="GO:0005886">
    <property type="term" value="C:plasma membrane"/>
    <property type="evidence" value="ECO:0007669"/>
    <property type="project" value="TreeGrafter"/>
</dbReference>
<dbReference type="RefSeq" id="WP_048116145.1">
    <property type="nucleotide sequence ID" value="NZ_CP011070.1"/>
</dbReference>
<dbReference type="PROSITE" id="PS50893">
    <property type="entry name" value="ABC_TRANSPORTER_2"/>
    <property type="match status" value="1"/>
</dbReference>
<evidence type="ECO:0000313" key="4">
    <source>
        <dbReference type="EMBL" id="AJW70865.1"/>
    </source>
</evidence>
<reference evidence="4 5" key="2">
    <citation type="journal article" date="2016" name="ISME J.">
        <title>Physiological and genomic characterization of two novel marine thaumarchaeal strains indicates niche differentiation.</title>
        <authorList>
            <person name="Bayer B."/>
            <person name="Vojvoda J."/>
            <person name="Offre P."/>
            <person name="Alves R.J."/>
            <person name="Elisabeth N.H."/>
            <person name="Garcia J.A."/>
            <person name="Volland J.M."/>
            <person name="Srivastava A."/>
            <person name="Schleper C."/>
            <person name="Herndl G.J."/>
        </authorList>
    </citation>
    <scope>NUCLEOTIDE SEQUENCE [LARGE SCALE GENOMIC DNA]</scope>
    <source>
        <strain evidence="4 5">NF5</strain>
    </source>
</reference>
<organism evidence="4 5">
    <name type="scientific">Nitrosopumilus adriaticus</name>
    <dbReference type="NCBI Taxonomy" id="1580092"/>
    <lineage>
        <taxon>Archaea</taxon>
        <taxon>Nitrososphaerota</taxon>
        <taxon>Nitrososphaeria</taxon>
        <taxon>Nitrosopumilales</taxon>
        <taxon>Nitrosopumilaceae</taxon>
        <taxon>Nitrosopumilus</taxon>
    </lineage>
</organism>
<dbReference type="GeneID" id="24820376"/>
<evidence type="ECO:0000259" key="3">
    <source>
        <dbReference type="PROSITE" id="PS50893"/>
    </source>
</evidence>
<dbReference type="InterPro" id="IPR003593">
    <property type="entry name" value="AAA+_ATPase"/>
</dbReference>
<evidence type="ECO:0000256" key="2">
    <source>
        <dbReference type="ARBA" id="ARBA00022840"/>
    </source>
</evidence>
<dbReference type="SMART" id="SM00382">
    <property type="entry name" value="AAA"/>
    <property type="match status" value="1"/>
</dbReference>
<dbReference type="InterPro" id="IPR015854">
    <property type="entry name" value="ABC_transpr_LolD-like"/>
</dbReference>
<evidence type="ECO:0000313" key="5">
    <source>
        <dbReference type="Proteomes" id="UP000032408"/>
    </source>
</evidence>
<dbReference type="SUPFAM" id="SSF52540">
    <property type="entry name" value="P-loop containing nucleoside triphosphate hydrolases"/>
    <property type="match status" value="1"/>
</dbReference>
<dbReference type="InterPro" id="IPR027417">
    <property type="entry name" value="P-loop_NTPase"/>
</dbReference>
<proteinExistence type="predicted"/>
<dbReference type="KEGG" id="nin:NADRNF5_1177"/>
<protein>
    <submittedName>
        <fullName evidence="4">ABC transporter</fullName>
    </submittedName>
</protein>
<keyword evidence="1" id="KW-0547">Nucleotide-binding</keyword>
<reference evidence="5" key="1">
    <citation type="submission" date="2015-03" db="EMBL/GenBank/DDBJ databases">
        <title>Characterization of two novel Thaumarchaeota isolated from the Northern Adriatic Sea.</title>
        <authorList>
            <person name="Bayer B."/>
            <person name="Vojvoda J."/>
            <person name="Offre P."/>
            <person name="Srivastava A."/>
            <person name="Elisabeth N."/>
            <person name="Garcia J.A.L."/>
            <person name="Schleper C."/>
            <person name="Herndl G.J."/>
        </authorList>
    </citation>
    <scope>NUCLEOTIDE SEQUENCE [LARGE SCALE GENOMIC DNA]</scope>
    <source>
        <strain evidence="5">NF5</strain>
    </source>
</reference>
<dbReference type="GO" id="GO:0022857">
    <property type="term" value="F:transmembrane transporter activity"/>
    <property type="evidence" value="ECO:0007669"/>
    <property type="project" value="TreeGrafter"/>
</dbReference>
<dbReference type="EMBL" id="CP011070">
    <property type="protein sequence ID" value="AJW70865.1"/>
    <property type="molecule type" value="Genomic_DNA"/>
</dbReference>
<dbReference type="Proteomes" id="UP000032408">
    <property type="component" value="Chromosome"/>
</dbReference>
<dbReference type="GO" id="GO:0016887">
    <property type="term" value="F:ATP hydrolysis activity"/>
    <property type="evidence" value="ECO:0007669"/>
    <property type="project" value="InterPro"/>
</dbReference>
<dbReference type="HOGENOM" id="CLU_000604_1_22_2"/>
<feature type="domain" description="ABC transporter" evidence="3">
    <location>
        <begin position="21"/>
        <end position="264"/>
    </location>
</feature>
<dbReference type="PANTHER" id="PTHR24220:SF659">
    <property type="entry name" value="TRANSPORTER, PUTATIVE-RELATED"/>
    <property type="match status" value="1"/>
</dbReference>
<dbReference type="InterPro" id="IPR017871">
    <property type="entry name" value="ABC_transporter-like_CS"/>
</dbReference>
<dbReference type="Pfam" id="PF00005">
    <property type="entry name" value="ABC_tran"/>
    <property type="match status" value="1"/>
</dbReference>
<dbReference type="OrthoDB" id="24644at2157"/>
<dbReference type="AlphaFoldDB" id="A0A0D5C3F8"/>
<dbReference type="STRING" id="1580092.NADRNF5_1177"/>
<dbReference type="Gene3D" id="3.40.50.300">
    <property type="entry name" value="P-loop containing nucleotide triphosphate hydrolases"/>
    <property type="match status" value="1"/>
</dbReference>
<dbReference type="PANTHER" id="PTHR24220">
    <property type="entry name" value="IMPORT ATP-BINDING PROTEIN"/>
    <property type="match status" value="1"/>
</dbReference>
<name>A0A0D5C3F8_9ARCH</name>